<feature type="compositionally biased region" description="Polar residues" evidence="1">
    <location>
        <begin position="19"/>
        <end position="37"/>
    </location>
</feature>
<feature type="compositionally biased region" description="Basic and acidic residues" evidence="1">
    <location>
        <begin position="38"/>
        <end position="62"/>
    </location>
</feature>
<organism evidence="2 3">
    <name type="scientific">Solanum bulbocastanum</name>
    <name type="common">Wild potato</name>
    <dbReference type="NCBI Taxonomy" id="147425"/>
    <lineage>
        <taxon>Eukaryota</taxon>
        <taxon>Viridiplantae</taxon>
        <taxon>Streptophyta</taxon>
        <taxon>Embryophyta</taxon>
        <taxon>Tracheophyta</taxon>
        <taxon>Spermatophyta</taxon>
        <taxon>Magnoliopsida</taxon>
        <taxon>eudicotyledons</taxon>
        <taxon>Gunneridae</taxon>
        <taxon>Pentapetalae</taxon>
        <taxon>asterids</taxon>
        <taxon>lamiids</taxon>
        <taxon>Solanales</taxon>
        <taxon>Solanaceae</taxon>
        <taxon>Solanoideae</taxon>
        <taxon>Solaneae</taxon>
        <taxon>Solanum</taxon>
    </lineage>
</organism>
<keyword evidence="3" id="KW-1185">Reference proteome</keyword>
<dbReference type="EMBL" id="JBANQN010000003">
    <property type="protein sequence ID" value="KAK6794037.1"/>
    <property type="molecule type" value="Genomic_DNA"/>
</dbReference>
<comment type="caution">
    <text evidence="2">The sequence shown here is derived from an EMBL/GenBank/DDBJ whole genome shotgun (WGS) entry which is preliminary data.</text>
</comment>
<accession>A0AAN8YIY0</accession>
<evidence type="ECO:0000313" key="3">
    <source>
        <dbReference type="Proteomes" id="UP001371456"/>
    </source>
</evidence>
<name>A0AAN8YIY0_SOLBU</name>
<evidence type="ECO:0000256" key="1">
    <source>
        <dbReference type="SAM" id="MobiDB-lite"/>
    </source>
</evidence>
<evidence type="ECO:0000313" key="2">
    <source>
        <dbReference type="EMBL" id="KAK6794037.1"/>
    </source>
</evidence>
<dbReference type="AlphaFoldDB" id="A0AAN8YIY0"/>
<proteinExistence type="predicted"/>
<protein>
    <submittedName>
        <fullName evidence="2">Uncharacterized protein</fullName>
    </submittedName>
</protein>
<gene>
    <name evidence="2" type="ORF">RDI58_007490</name>
</gene>
<reference evidence="2 3" key="1">
    <citation type="submission" date="2024-02" db="EMBL/GenBank/DDBJ databases">
        <title>de novo genome assembly of Solanum bulbocastanum strain 11H21.</title>
        <authorList>
            <person name="Hosaka A.J."/>
        </authorList>
    </citation>
    <scope>NUCLEOTIDE SEQUENCE [LARGE SCALE GENOMIC DNA]</scope>
    <source>
        <tissue evidence="2">Young leaves</tissue>
    </source>
</reference>
<feature type="compositionally biased region" description="Basic and acidic residues" evidence="1">
    <location>
        <begin position="69"/>
        <end position="80"/>
    </location>
</feature>
<sequence>MTSNNGLRNPVEQRYQLMRPNNQQACKHNISEQNQDAQNKEKEREEKELPVGEKSRQVHCQKDVINGSCEKDNRSHDGKYLDTCGSAT</sequence>
<dbReference type="Proteomes" id="UP001371456">
    <property type="component" value="Unassembled WGS sequence"/>
</dbReference>
<feature type="region of interest" description="Disordered" evidence="1">
    <location>
        <begin position="18"/>
        <end position="88"/>
    </location>
</feature>